<dbReference type="AlphaFoldDB" id="A0A8S4RR95"/>
<sequence length="187" mass="20490">MRLNTYASGVWTQCGSCEVFLASPAKCRSVYIQRFSTHQAAKSLNHSSNTILFSLQVSRPADRRPVSVGAVTSGGRHSFPEGRVPDPHGPPSSPGGVAVQRRNAWQASRLLLEETLARPGTPPTIVQPPNGGYWVEGGEDSSADEESEPRPQPGTPRQSSRKHNIDTDDTATFYRRFFYGKVSSRHL</sequence>
<dbReference type="Proteomes" id="UP000838756">
    <property type="component" value="Unassembled WGS sequence"/>
</dbReference>
<accession>A0A8S4RR95</accession>
<name>A0A8S4RR95_9NEOP</name>
<reference evidence="2" key="1">
    <citation type="submission" date="2022-03" db="EMBL/GenBank/DDBJ databases">
        <authorList>
            <person name="Lindestad O."/>
        </authorList>
    </citation>
    <scope>NUCLEOTIDE SEQUENCE</scope>
</reference>
<organism evidence="2 3">
    <name type="scientific">Pararge aegeria aegeria</name>
    <dbReference type="NCBI Taxonomy" id="348720"/>
    <lineage>
        <taxon>Eukaryota</taxon>
        <taxon>Metazoa</taxon>
        <taxon>Ecdysozoa</taxon>
        <taxon>Arthropoda</taxon>
        <taxon>Hexapoda</taxon>
        <taxon>Insecta</taxon>
        <taxon>Pterygota</taxon>
        <taxon>Neoptera</taxon>
        <taxon>Endopterygota</taxon>
        <taxon>Lepidoptera</taxon>
        <taxon>Glossata</taxon>
        <taxon>Ditrysia</taxon>
        <taxon>Papilionoidea</taxon>
        <taxon>Nymphalidae</taxon>
        <taxon>Satyrinae</taxon>
        <taxon>Satyrini</taxon>
        <taxon>Parargina</taxon>
        <taxon>Pararge</taxon>
    </lineage>
</organism>
<evidence type="ECO:0000313" key="3">
    <source>
        <dbReference type="Proteomes" id="UP000838756"/>
    </source>
</evidence>
<keyword evidence="3" id="KW-1185">Reference proteome</keyword>
<feature type="region of interest" description="Disordered" evidence="1">
    <location>
        <begin position="63"/>
        <end position="98"/>
    </location>
</feature>
<feature type="region of interest" description="Disordered" evidence="1">
    <location>
        <begin position="116"/>
        <end position="170"/>
    </location>
</feature>
<protein>
    <submittedName>
        <fullName evidence="2">Jg3432 protein</fullName>
    </submittedName>
</protein>
<feature type="compositionally biased region" description="Acidic residues" evidence="1">
    <location>
        <begin position="137"/>
        <end position="147"/>
    </location>
</feature>
<evidence type="ECO:0000256" key="1">
    <source>
        <dbReference type="SAM" id="MobiDB-lite"/>
    </source>
</evidence>
<evidence type="ECO:0000313" key="2">
    <source>
        <dbReference type="EMBL" id="CAH2240004.1"/>
    </source>
</evidence>
<gene>
    <name evidence="2" type="primary">jg3432</name>
    <name evidence="2" type="ORF">PAEG_LOCUS16636</name>
</gene>
<proteinExistence type="predicted"/>
<dbReference type="OrthoDB" id="2499658at2759"/>
<comment type="caution">
    <text evidence="2">The sequence shown here is derived from an EMBL/GenBank/DDBJ whole genome shotgun (WGS) entry which is preliminary data.</text>
</comment>
<dbReference type="EMBL" id="CAKXAJ010025467">
    <property type="protein sequence ID" value="CAH2240004.1"/>
    <property type="molecule type" value="Genomic_DNA"/>
</dbReference>